<organism evidence="2 4">
    <name type="scientific">Rotaria sordida</name>
    <dbReference type="NCBI Taxonomy" id="392033"/>
    <lineage>
        <taxon>Eukaryota</taxon>
        <taxon>Metazoa</taxon>
        <taxon>Spiralia</taxon>
        <taxon>Gnathifera</taxon>
        <taxon>Rotifera</taxon>
        <taxon>Eurotatoria</taxon>
        <taxon>Bdelloidea</taxon>
        <taxon>Philodinida</taxon>
        <taxon>Philodinidae</taxon>
        <taxon>Rotaria</taxon>
    </lineage>
</organism>
<evidence type="ECO:0000313" key="2">
    <source>
        <dbReference type="EMBL" id="CAF1108613.1"/>
    </source>
</evidence>
<dbReference type="Proteomes" id="UP000663823">
    <property type="component" value="Unassembled WGS sequence"/>
</dbReference>
<dbReference type="EMBL" id="CAJOAX010000159">
    <property type="protein sequence ID" value="CAF3525824.1"/>
    <property type="molecule type" value="Genomic_DNA"/>
</dbReference>
<dbReference type="OrthoDB" id="2386367at2759"/>
<dbReference type="SUPFAM" id="SSF52540">
    <property type="entry name" value="P-loop containing nucleoside triphosphate hydrolases"/>
    <property type="match status" value="1"/>
</dbReference>
<dbReference type="Gene3D" id="3.40.50.300">
    <property type="entry name" value="P-loop containing nucleotide triphosphate hydrolases"/>
    <property type="match status" value="1"/>
</dbReference>
<accession>A0A814PP02</accession>
<evidence type="ECO:0008006" key="5">
    <source>
        <dbReference type="Google" id="ProtNLM"/>
    </source>
</evidence>
<feature type="region of interest" description="Disordered" evidence="1">
    <location>
        <begin position="736"/>
        <end position="756"/>
    </location>
</feature>
<dbReference type="InterPro" id="IPR027417">
    <property type="entry name" value="P-loop_NTPase"/>
</dbReference>
<dbReference type="AlphaFoldDB" id="A0A814PP02"/>
<gene>
    <name evidence="3" type="ORF">OTI717_LOCUS3053</name>
    <name evidence="2" type="ORF">RFH988_LOCUS19711</name>
</gene>
<evidence type="ECO:0000313" key="4">
    <source>
        <dbReference type="Proteomes" id="UP000663882"/>
    </source>
</evidence>
<dbReference type="Proteomes" id="UP000663882">
    <property type="component" value="Unassembled WGS sequence"/>
</dbReference>
<proteinExistence type="predicted"/>
<sequence>MADRLVSSCQYRSNLDKIAKILLISETGAGKSTFINYLSNYFHKGNLNNLKIAIPCKYHSISTEEFSHNEFNINDNTQSKTNYCTQYIFTDISTNKQYLFLDTPGFSDTRSIEQNKINMNKIIDTITQLDNLTSIIFVVNGSMSRLTTNFRYAINCLNSNIPNIILENVIVILTNVKKYESSFDLKVLNLHGKIYPFYMQNGAFVSDPKTWTKSIRNELQYDWNHSMNQIKLILETIDSFKQISIDTFIQMKHIRNDIKSIIHQTRLEIIQIQKIQDAIAQLGLEYKQTNLDMIKYQDHTQYHIVEKIQQLDASHYNTLCANCNQICHNNCRLNETNIVDGHILSQCLVMKNGKCQQCRNHCSYINHYYAKKTIQISHETLYNILIDLKEKYDQTYQNNNNNNCQEKMIKILETHELFEQVLEQKMKEIKNKSIQLINICSLFNLSNEFKDLIKQLKIEWNLLRNAEIKLKVEKFIKKLVKFIHLVEEKQENNRLKRSSMQIIYKDELIEKKSTTDVNRLTILDLIELYQNTIDHNLMKSILNELHQRALGKSTGPLLTSNEIIIINKYLEKYKPKNIQELSYSYHKLQQQIQHIIKLDIFNLSNVNSELLIENFILQTLLDDKEKQEDNNNNNNNDQDKIFLTIPSNTSSQSMIDSFPGQISAIKSQPFYPLPYPNTELIPSPARSLNSNSNLIGFSHLNVAPYPSNNDPSFMPPLPSDYSPLIQQSKSQSQIFSHHEDHRHDSTDTKTRISPVDCKDFMPMPMPIPMHTNNNQQRSINLHNSNVKLPLNNAIEYQYKISSNESSSVPDVIPIHVDSYNSSKPLLNYARTDNIVSSDNENLSALDNSRLLLMYNNANLKNNESQITTILQELERRCYGEYPMLIKENINLFHDKIKLHEMKTIEELIIAQSAIKQKIRTYLKNDDVTLINDIPSELIIEAHALNQLILSRR</sequence>
<comment type="caution">
    <text evidence="2">The sequence shown here is derived from an EMBL/GenBank/DDBJ whole genome shotgun (WGS) entry which is preliminary data.</text>
</comment>
<dbReference type="PANTHER" id="PTHR32046:SF12">
    <property type="entry name" value="AIG1-TYPE G DOMAIN-CONTAINING PROTEIN"/>
    <property type="match status" value="1"/>
</dbReference>
<protein>
    <recommendedName>
        <fullName evidence="5">G domain-containing protein</fullName>
    </recommendedName>
</protein>
<name>A0A814PP02_9BILA</name>
<reference evidence="2" key="1">
    <citation type="submission" date="2021-02" db="EMBL/GenBank/DDBJ databases">
        <authorList>
            <person name="Nowell W R."/>
        </authorList>
    </citation>
    <scope>NUCLEOTIDE SEQUENCE</scope>
</reference>
<dbReference type="PANTHER" id="PTHR32046">
    <property type="entry name" value="G DOMAIN-CONTAINING PROTEIN"/>
    <property type="match status" value="1"/>
</dbReference>
<feature type="compositionally biased region" description="Basic and acidic residues" evidence="1">
    <location>
        <begin position="736"/>
        <end position="750"/>
    </location>
</feature>
<evidence type="ECO:0000256" key="1">
    <source>
        <dbReference type="SAM" id="MobiDB-lite"/>
    </source>
</evidence>
<dbReference type="EMBL" id="CAJNOO010001171">
    <property type="protein sequence ID" value="CAF1108613.1"/>
    <property type="molecule type" value="Genomic_DNA"/>
</dbReference>
<evidence type="ECO:0000313" key="3">
    <source>
        <dbReference type="EMBL" id="CAF3525824.1"/>
    </source>
</evidence>